<name>A0AAV0TVT2_9STRA</name>
<accession>A0AAV0TVT2</accession>
<evidence type="ECO:0000313" key="1">
    <source>
        <dbReference type="EMBL" id="CAI5727515.1"/>
    </source>
</evidence>
<dbReference type="AlphaFoldDB" id="A0AAV0TVT2"/>
<gene>
    <name evidence="1" type="ORF">PDE001_LOCUS3824</name>
</gene>
<evidence type="ECO:0000313" key="2">
    <source>
        <dbReference type="Proteomes" id="UP001162029"/>
    </source>
</evidence>
<sequence length="136" mass="15376">MREQSEAAQAKFQAFLDEDDNYVKFLDSIEQKLAKKLRFECRSRGGSLVGSVAFDRFVESAAQLRHLHVLFQEKMKPIVEPLARGDDSSVSVKCKNLTNIMADMLRALRLLYGQLICKSEAIHATVKTALAKEDKE</sequence>
<keyword evidence="2" id="KW-1185">Reference proteome</keyword>
<organism evidence="1 2">
    <name type="scientific">Peronospora destructor</name>
    <dbReference type="NCBI Taxonomy" id="86335"/>
    <lineage>
        <taxon>Eukaryota</taxon>
        <taxon>Sar</taxon>
        <taxon>Stramenopiles</taxon>
        <taxon>Oomycota</taxon>
        <taxon>Peronosporomycetes</taxon>
        <taxon>Peronosporales</taxon>
        <taxon>Peronosporaceae</taxon>
        <taxon>Peronospora</taxon>
    </lineage>
</organism>
<protein>
    <submittedName>
        <fullName evidence="1">Uncharacterized protein</fullName>
    </submittedName>
</protein>
<reference evidence="1" key="1">
    <citation type="submission" date="2022-12" db="EMBL/GenBank/DDBJ databases">
        <authorList>
            <person name="Webb A."/>
        </authorList>
    </citation>
    <scope>NUCLEOTIDE SEQUENCE</scope>
    <source>
        <strain evidence="1">Pd1</strain>
    </source>
</reference>
<dbReference type="EMBL" id="CANTFM010000656">
    <property type="protein sequence ID" value="CAI5727515.1"/>
    <property type="molecule type" value="Genomic_DNA"/>
</dbReference>
<comment type="caution">
    <text evidence="1">The sequence shown here is derived from an EMBL/GenBank/DDBJ whole genome shotgun (WGS) entry which is preliminary data.</text>
</comment>
<dbReference type="Proteomes" id="UP001162029">
    <property type="component" value="Unassembled WGS sequence"/>
</dbReference>
<proteinExistence type="predicted"/>